<feature type="transmembrane region" description="Helical" evidence="5">
    <location>
        <begin position="165"/>
        <end position="189"/>
    </location>
</feature>
<dbReference type="Pfam" id="PF01566">
    <property type="entry name" value="Nramp"/>
    <property type="match status" value="1"/>
</dbReference>
<feature type="transmembrane region" description="Helical" evidence="5">
    <location>
        <begin position="38"/>
        <end position="56"/>
    </location>
</feature>
<dbReference type="GO" id="GO:0016020">
    <property type="term" value="C:membrane"/>
    <property type="evidence" value="ECO:0007669"/>
    <property type="project" value="UniProtKB-SubCell"/>
</dbReference>
<dbReference type="RefSeq" id="WP_223163064.1">
    <property type="nucleotide sequence ID" value="NZ_FOMS01000007.1"/>
</dbReference>
<accession>A0A1I1YG46</accession>
<sequence>MGDTWRAMGPGVAAAMTGIGASHIIHGPTAGAQYGYQMLWIIPAAYILKYCAFEFAHRYTMVKGESVMEAYGRVGRWPFWYLGFQSVVNAVGIAGRALGCGAMFYAAFPFIPLPAWAVLILLSCVAILWAGKYAAVETVCKVALIVFALSTFVAFALQAPPPGDYIANLLPALAPAGAMILFGAMWGYFPTTVEVAPMQSNWAVAKGAGMVRVRRLEAEGHKVEMEPNYLKNSMTLFRRDMNLSYVVSALTGMIFLIIGAAVLHPIGLVPSGSEMGNTIARIYTDTFGAWIFPLIIAGGVAALYSTVFTYFDGQATIVEECGARLFKSLDNPGTRMLMYKGFQVVLLVIGIAVIVGLPKPVLVVQVASVLALLFSPILYWLNIKAVKDGFKSPFERDFMPSAPLMALAWIGAVGMAVVSLYVLSTMFLF</sequence>
<evidence type="ECO:0000256" key="2">
    <source>
        <dbReference type="ARBA" id="ARBA00022692"/>
    </source>
</evidence>
<reference evidence="6 7" key="1">
    <citation type="submission" date="2016-10" db="EMBL/GenBank/DDBJ databases">
        <authorList>
            <person name="Varghese N."/>
            <person name="Submissions S."/>
        </authorList>
    </citation>
    <scope>NUCLEOTIDE SEQUENCE [LARGE SCALE GENOMIC DNA]</scope>
    <source>
        <strain evidence="7">YIM D21,KCTC 23444,ACCC 10710</strain>
    </source>
</reference>
<feature type="transmembrane region" description="Helical" evidence="5">
    <location>
        <begin position="287"/>
        <end position="311"/>
    </location>
</feature>
<keyword evidence="3 5" id="KW-1133">Transmembrane helix</keyword>
<name>A0A1I1YG46_9RHOB</name>
<evidence type="ECO:0000256" key="3">
    <source>
        <dbReference type="ARBA" id="ARBA00022989"/>
    </source>
</evidence>
<gene>
    <name evidence="6" type="ORF">SAMN04515678_10737</name>
</gene>
<evidence type="ECO:0000256" key="5">
    <source>
        <dbReference type="SAM" id="Phobius"/>
    </source>
</evidence>
<keyword evidence="4 5" id="KW-0472">Membrane</keyword>
<feature type="transmembrane region" description="Helical" evidence="5">
    <location>
        <begin position="7"/>
        <end position="26"/>
    </location>
</feature>
<keyword evidence="7" id="KW-1185">Reference proteome</keyword>
<dbReference type="InterPro" id="IPR001046">
    <property type="entry name" value="NRAMP_fam"/>
</dbReference>
<evidence type="ECO:0000256" key="1">
    <source>
        <dbReference type="ARBA" id="ARBA00004141"/>
    </source>
</evidence>
<evidence type="ECO:0000256" key="4">
    <source>
        <dbReference type="ARBA" id="ARBA00023136"/>
    </source>
</evidence>
<dbReference type="EMBL" id="FOMS01000007">
    <property type="protein sequence ID" value="SFE18575.1"/>
    <property type="molecule type" value="Genomic_DNA"/>
</dbReference>
<organism evidence="6 7">
    <name type="scientific">Roseivivax sediminis</name>
    <dbReference type="NCBI Taxonomy" id="936889"/>
    <lineage>
        <taxon>Bacteria</taxon>
        <taxon>Pseudomonadati</taxon>
        <taxon>Pseudomonadota</taxon>
        <taxon>Alphaproteobacteria</taxon>
        <taxon>Rhodobacterales</taxon>
        <taxon>Roseobacteraceae</taxon>
        <taxon>Roseivivax</taxon>
    </lineage>
</organism>
<evidence type="ECO:0000313" key="7">
    <source>
        <dbReference type="Proteomes" id="UP000325289"/>
    </source>
</evidence>
<feature type="transmembrane region" description="Helical" evidence="5">
    <location>
        <begin position="243"/>
        <end position="267"/>
    </location>
</feature>
<feature type="transmembrane region" description="Helical" evidence="5">
    <location>
        <begin position="104"/>
        <end position="130"/>
    </location>
</feature>
<protein>
    <submittedName>
        <fullName evidence="6">Mn2+ and Fe2+ transporters of the NRAMP family</fullName>
    </submittedName>
</protein>
<dbReference type="Proteomes" id="UP000325289">
    <property type="component" value="Unassembled WGS sequence"/>
</dbReference>
<feature type="transmembrane region" description="Helical" evidence="5">
    <location>
        <begin position="142"/>
        <end position="159"/>
    </location>
</feature>
<dbReference type="AlphaFoldDB" id="A0A1I1YG46"/>
<feature type="transmembrane region" description="Helical" evidence="5">
    <location>
        <begin position="337"/>
        <end position="356"/>
    </location>
</feature>
<feature type="transmembrane region" description="Helical" evidence="5">
    <location>
        <begin position="402"/>
        <end position="423"/>
    </location>
</feature>
<dbReference type="GO" id="GO:0046873">
    <property type="term" value="F:metal ion transmembrane transporter activity"/>
    <property type="evidence" value="ECO:0007669"/>
    <property type="project" value="InterPro"/>
</dbReference>
<proteinExistence type="predicted"/>
<feature type="transmembrane region" description="Helical" evidence="5">
    <location>
        <begin position="362"/>
        <end position="381"/>
    </location>
</feature>
<feature type="transmembrane region" description="Helical" evidence="5">
    <location>
        <begin position="77"/>
        <end position="98"/>
    </location>
</feature>
<keyword evidence="2 5" id="KW-0812">Transmembrane</keyword>
<evidence type="ECO:0000313" key="6">
    <source>
        <dbReference type="EMBL" id="SFE18575.1"/>
    </source>
</evidence>
<dbReference type="NCBIfam" id="NF037982">
    <property type="entry name" value="Nramp_1"/>
    <property type="match status" value="1"/>
</dbReference>
<comment type="subcellular location">
    <subcellularLocation>
        <location evidence="1">Membrane</location>
        <topology evidence="1">Multi-pass membrane protein</topology>
    </subcellularLocation>
</comment>